<feature type="compositionally biased region" description="Basic and acidic residues" evidence="6">
    <location>
        <begin position="48"/>
        <end position="64"/>
    </location>
</feature>
<feature type="region of interest" description="Disordered" evidence="6">
    <location>
        <begin position="245"/>
        <end position="291"/>
    </location>
</feature>
<feature type="compositionally biased region" description="Basic and acidic residues" evidence="6">
    <location>
        <begin position="1303"/>
        <end position="1313"/>
    </location>
</feature>
<feature type="compositionally biased region" description="Polar residues" evidence="6">
    <location>
        <begin position="1335"/>
        <end position="1348"/>
    </location>
</feature>
<dbReference type="GO" id="GO:0016192">
    <property type="term" value="P:vesicle-mediated transport"/>
    <property type="evidence" value="ECO:0007669"/>
    <property type="project" value="UniProtKB-KW"/>
</dbReference>
<dbReference type="PANTHER" id="PTHR23159:SF60">
    <property type="entry name" value="SPINDLE ASSEMBLY ABNORMAL PROTEIN 4"/>
    <property type="match status" value="1"/>
</dbReference>
<dbReference type="Pfam" id="PF12931">
    <property type="entry name" value="TPR_Sec16"/>
    <property type="match status" value="1"/>
</dbReference>
<proteinExistence type="predicted"/>
<feature type="region of interest" description="Disordered" evidence="6">
    <location>
        <begin position="939"/>
        <end position="1005"/>
    </location>
</feature>
<keyword evidence="5" id="KW-0175">Coiled coil</keyword>
<reference evidence="9 10" key="1">
    <citation type="submission" date="2020-04" db="EMBL/GenBank/DDBJ databases">
        <title>Perkinsus olseni comparative genomics.</title>
        <authorList>
            <person name="Bogema D.R."/>
        </authorList>
    </citation>
    <scope>NUCLEOTIDE SEQUENCE [LARGE SCALE GENOMIC DNA]</scope>
    <source>
        <strain evidence="9">00978-12</strain>
    </source>
</reference>
<evidence type="ECO:0000256" key="4">
    <source>
        <dbReference type="ARBA" id="ARBA00022892"/>
    </source>
</evidence>
<comment type="subcellular location">
    <subcellularLocation>
        <location evidence="1">Endoplasmic reticulum</location>
    </subcellularLocation>
</comment>
<feature type="compositionally biased region" description="Low complexity" evidence="6">
    <location>
        <begin position="660"/>
        <end position="699"/>
    </location>
</feature>
<feature type="transmembrane region" description="Helical" evidence="7">
    <location>
        <begin position="1844"/>
        <end position="1864"/>
    </location>
</feature>
<keyword evidence="2" id="KW-0813">Transport</keyword>
<feature type="compositionally biased region" description="Basic and acidic residues" evidence="6">
    <location>
        <begin position="1367"/>
        <end position="1376"/>
    </location>
</feature>
<dbReference type="InterPro" id="IPR024298">
    <property type="entry name" value="Sec16_Sec23-bd"/>
</dbReference>
<evidence type="ECO:0000256" key="6">
    <source>
        <dbReference type="SAM" id="MobiDB-lite"/>
    </source>
</evidence>
<feature type="compositionally biased region" description="Low complexity" evidence="6">
    <location>
        <begin position="1377"/>
        <end position="1401"/>
    </location>
</feature>
<keyword evidence="7" id="KW-0472">Membrane</keyword>
<feature type="compositionally biased region" description="Low complexity" evidence="6">
    <location>
        <begin position="1078"/>
        <end position="1088"/>
    </location>
</feature>
<feature type="domain" description="Sec16 Sec23-binding" evidence="8">
    <location>
        <begin position="453"/>
        <end position="602"/>
    </location>
</feature>
<feature type="region of interest" description="Disordered" evidence="6">
    <location>
        <begin position="1032"/>
        <end position="1088"/>
    </location>
</feature>
<evidence type="ECO:0000256" key="5">
    <source>
        <dbReference type="SAM" id="Coils"/>
    </source>
</evidence>
<protein>
    <submittedName>
        <fullName evidence="9">Protein transport protein Sec16B</fullName>
    </submittedName>
</protein>
<feature type="compositionally biased region" description="Low complexity" evidence="6">
    <location>
        <begin position="718"/>
        <end position="740"/>
    </location>
</feature>
<feature type="compositionally biased region" description="Basic and acidic residues" evidence="6">
    <location>
        <begin position="277"/>
        <end position="288"/>
    </location>
</feature>
<evidence type="ECO:0000313" key="9">
    <source>
        <dbReference type="EMBL" id="KAF4687205.1"/>
    </source>
</evidence>
<feature type="compositionally biased region" description="Low complexity" evidence="6">
    <location>
        <begin position="71"/>
        <end position="88"/>
    </location>
</feature>
<feature type="compositionally biased region" description="Low complexity" evidence="6">
    <location>
        <begin position="857"/>
        <end position="872"/>
    </location>
</feature>
<feature type="region of interest" description="Disordered" evidence="6">
    <location>
        <begin position="638"/>
        <end position="923"/>
    </location>
</feature>
<dbReference type="OrthoDB" id="447713at2759"/>
<keyword evidence="7" id="KW-1133">Transmembrane helix</keyword>
<evidence type="ECO:0000256" key="3">
    <source>
        <dbReference type="ARBA" id="ARBA00022824"/>
    </source>
</evidence>
<accession>A0A7J6NTU6</accession>
<keyword evidence="3" id="KW-0256">Endoplasmic reticulum</keyword>
<evidence type="ECO:0000259" key="8">
    <source>
        <dbReference type="Pfam" id="PF12931"/>
    </source>
</evidence>
<feature type="region of interest" description="Disordered" evidence="6">
    <location>
        <begin position="1"/>
        <end position="217"/>
    </location>
</feature>
<evidence type="ECO:0000256" key="1">
    <source>
        <dbReference type="ARBA" id="ARBA00004240"/>
    </source>
</evidence>
<evidence type="ECO:0000256" key="7">
    <source>
        <dbReference type="SAM" id="Phobius"/>
    </source>
</evidence>
<feature type="compositionally biased region" description="Pro residues" evidence="6">
    <location>
        <begin position="879"/>
        <end position="890"/>
    </location>
</feature>
<evidence type="ECO:0000256" key="2">
    <source>
        <dbReference type="ARBA" id="ARBA00022448"/>
    </source>
</evidence>
<sequence>MHKPLGSPRSGVVMPPSFHQEADFPPRQALDAKALFSEDDWTSFIPPDGDRSGQEEVEAAEHSATHWSDGDAATQPDAAATAPSQQPDGQTGRSSAAETSPVGAEGKASATPTKAEEKMPTSTAPPRAEQAPAATVPPKAEEKAPGSTLPPKAEEKAPAAAAAPPRAEEKAPPAAAAPPRAEEKAPPAAAAPPRAEEKAPPAAAVPVGSPGVPTAASLFEDSMSPVDFISGTRPPALSFSALLHSQEAHQQQLQPEGPVTTEKKGRTTPPPVIPEKPQAKEPARRSTDDLPVPGVAFGFGGEVFEVSRGRVSSVPFPREVVEELSSYPGPFTPSTPKAVVQQYCERMVAGTNGDERILWKLLAALAREDTNPTNWQEKVRGALLEGSAIGNGADSLVRLCCAAADDDAKLDSFVKSETEDVDWACVLALASTQGPDSFRHFMALYGERGEGTMDEMGAESLDLWSVAAVLFLRMAAFDRAAVGLRRLADSLMHAGRVPAADVCYILGKMVSGAKQLFDPVDDPNALMALHASEVLEYVGPAAVEPSLVPFKFVHAQRLAECGLLDQASAYCKEIYQYMGDQPAGRYSKHLRNLVGDFGRRLTLHRRYVPEAELCTSDYKLDESDNKRGLWGGLKSLAAGSRQTTPESTWAKPQPAPPSAAQPALFDCSSTSASKRSSNGSSPASSTTSGHAMVTQQQQPPTAPMPVGAMQGPRIDAEANPFAHPQPAAAPPHQEQQHTAPRGQWSDGPHVTATGIARPHPREGALPGSGSLVSPVASHATPTGFHTESMATTAPPSGQSMQVGGPSSPPPPHRQGSIASPHPLQGVSSPSSGRAHRLPSAAFSNAGMASPPPPVPGQQPGFFDGQQQQQQQQYGYADSMPPPGGRPPLIPPNQQWGSRPRVQTPERASNGQNHPDALESAGKYLGGLLGGLKSAVAGISESLSGSSQPEGDPYALGEENTFYYDEVRKEWRQRGQPEGQVSPVAAAPPAPAAPLAPPPTGFAPTQRKQYTQGNYVDMDLFRKINDILDAADAEDAERKSAATSEDLRNAHGGGSTVDTSHNGEALGTPSRVGGEVRPGSGSRWAAGGSSWVKGLSERANAALQNISTPPRAPSAVGTGAEHVSLGAYPRPAQPEPSAVVPDDLFGSAGDGNDNDDLLVWESEAATSTWRPKERQQAEVASLPSAPTPSDVFGEVAADAARVISEEEEGSDVASGGAKETPVSPRSPEDAITAREIVPVPAAIAHPLAPGKAQNAGGQQLDDADIESSAEVVEDKRGSDLGTAEGAERESKADGATALGADTARLPEDEQPDRSPEEEESPRSPPPPPAIPDTTDESPSLSTTPRQSEASMRERHESDGSSSPAESSPQRDDTDHSPEGSGTVVVEGSGSSGDSGSSRVVVEPNTRMLVEKAERLENLLLESSSRVNDLEKALQLKEGEMRDLQHTYAEEISKAVGRGDGSLQSLRREMQKLRQRCADLQEEVQNQMKGSERDVEAARQEMEGELALLLGQKESSIADLKSQLAAEKSRSSQLEGDLATIRTKLKDQDATSTSELAKLRRQLSDYSETNAELKNAYANANAEVERMSAAVADGNKRTEELEKSLAAAELRAENASSESAKLAQQVFELQSSLHEKDLAATTAGAVEAAKARVSQLEDALKEKADTIEQTEEELRRTTARADSDKERFMARISALESDLTSAKTALGRQSSPPTTDLQETITRLQKGMTQAAQGHMREVEVLQKRISEKDRRIEALVCEVNVYRNDQQQQQQQESSSYKFGGGRPLGDVELGEMSPFGTPRVGRNKRIRDGMVELRPNRGNPIIKLVNEVDTVSRAAVRQLVRSPFARVLLLLYIVALHVWVLLILQWSLRETHTPATGDQ</sequence>
<dbReference type="EMBL" id="JABANP010000194">
    <property type="protein sequence ID" value="KAF4687205.1"/>
    <property type="molecule type" value="Genomic_DNA"/>
</dbReference>
<keyword evidence="4" id="KW-0931">ER-Golgi transport</keyword>
<feature type="compositionally biased region" description="Polar residues" evidence="6">
    <location>
        <begin position="89"/>
        <end position="98"/>
    </location>
</feature>
<gene>
    <name evidence="9" type="primary">SEC16B_2</name>
    <name evidence="9" type="ORF">FOZ60_004231</name>
</gene>
<organism evidence="9 10">
    <name type="scientific">Perkinsus olseni</name>
    <name type="common">Perkinsus atlanticus</name>
    <dbReference type="NCBI Taxonomy" id="32597"/>
    <lineage>
        <taxon>Eukaryota</taxon>
        <taxon>Sar</taxon>
        <taxon>Alveolata</taxon>
        <taxon>Perkinsozoa</taxon>
        <taxon>Perkinsea</taxon>
        <taxon>Perkinsida</taxon>
        <taxon>Perkinsidae</taxon>
        <taxon>Perkinsus</taxon>
    </lineage>
</organism>
<comment type="caution">
    <text evidence="9">The sequence shown here is derived from an EMBL/GenBank/DDBJ whole genome shotgun (WGS) entry which is preliminary data.</text>
</comment>
<feature type="compositionally biased region" description="Basic and acidic residues" evidence="6">
    <location>
        <begin position="964"/>
        <end position="974"/>
    </location>
</feature>
<keyword evidence="7" id="KW-0812">Transmembrane</keyword>
<feature type="compositionally biased region" description="Low complexity" evidence="6">
    <location>
        <begin position="1292"/>
        <end position="1302"/>
    </location>
</feature>
<feature type="compositionally biased region" description="Polar residues" evidence="6">
    <location>
        <begin position="779"/>
        <end position="801"/>
    </location>
</feature>
<dbReference type="PANTHER" id="PTHR23159">
    <property type="entry name" value="CENTROSOMAL PROTEIN 2"/>
    <property type="match status" value="1"/>
</dbReference>
<feature type="compositionally biased region" description="Pro residues" evidence="6">
    <location>
        <begin position="985"/>
        <end position="1000"/>
    </location>
</feature>
<feature type="compositionally biased region" description="Basic and acidic residues" evidence="6">
    <location>
        <begin position="1035"/>
        <end position="1048"/>
    </location>
</feature>
<dbReference type="Proteomes" id="UP000541610">
    <property type="component" value="Unassembled WGS sequence"/>
</dbReference>
<evidence type="ECO:0000313" key="10">
    <source>
        <dbReference type="Proteomes" id="UP000541610"/>
    </source>
</evidence>
<feature type="region of interest" description="Disordered" evidence="6">
    <location>
        <begin position="1105"/>
        <end position="1401"/>
    </location>
</feature>
<feature type="coiled-coil region" evidence="5">
    <location>
        <begin position="1411"/>
        <end position="1685"/>
    </location>
</feature>
<name>A0A7J6NTU6_PEROL</name>
<dbReference type="GO" id="GO:0005783">
    <property type="term" value="C:endoplasmic reticulum"/>
    <property type="evidence" value="ECO:0007669"/>
    <property type="project" value="UniProtKB-SubCell"/>
</dbReference>